<keyword evidence="1" id="KW-0472">Membrane</keyword>
<dbReference type="EMBL" id="CACRSU010000036">
    <property type="protein sequence ID" value="VYT38475.1"/>
    <property type="molecule type" value="Genomic_DNA"/>
</dbReference>
<gene>
    <name evidence="2" type="ORF">BILFYP9_03216</name>
</gene>
<name>A0A6N2W7E1_9BACE</name>
<accession>A0A6N2W7E1</accession>
<keyword evidence="1" id="KW-0812">Transmembrane</keyword>
<sequence>MHYILIYKKVAIFCFFGMYINTSYLMNSINILMINPQIRSI</sequence>
<proteinExistence type="predicted"/>
<feature type="transmembrane region" description="Helical" evidence="1">
    <location>
        <begin position="12"/>
        <end position="34"/>
    </location>
</feature>
<dbReference type="AlphaFoldDB" id="A0A6N2W7E1"/>
<reference evidence="2" key="1">
    <citation type="submission" date="2019-11" db="EMBL/GenBank/DDBJ databases">
        <authorList>
            <person name="Feng L."/>
        </authorList>
    </citation>
    <scope>NUCLEOTIDE SEQUENCE</scope>
    <source>
        <strain evidence="2">BintestinalisLFYP9</strain>
    </source>
</reference>
<organism evidence="2">
    <name type="scientific">Bacteroides intestinalis</name>
    <dbReference type="NCBI Taxonomy" id="329854"/>
    <lineage>
        <taxon>Bacteria</taxon>
        <taxon>Pseudomonadati</taxon>
        <taxon>Bacteroidota</taxon>
        <taxon>Bacteroidia</taxon>
        <taxon>Bacteroidales</taxon>
        <taxon>Bacteroidaceae</taxon>
        <taxon>Bacteroides</taxon>
    </lineage>
</organism>
<protein>
    <submittedName>
        <fullName evidence="2">Uncharacterized protein</fullName>
    </submittedName>
</protein>
<keyword evidence="1" id="KW-1133">Transmembrane helix</keyword>
<evidence type="ECO:0000256" key="1">
    <source>
        <dbReference type="SAM" id="Phobius"/>
    </source>
</evidence>
<evidence type="ECO:0000313" key="2">
    <source>
        <dbReference type="EMBL" id="VYT38475.1"/>
    </source>
</evidence>